<feature type="domain" description="Myosin motor" evidence="7">
    <location>
        <begin position="78"/>
        <end position="260"/>
    </location>
</feature>
<dbReference type="PANTHER" id="PTHR13140:SF706">
    <property type="entry name" value="DILUTE CLASS UNCONVENTIONAL MYOSIN, ISOFORM C"/>
    <property type="match status" value="1"/>
</dbReference>
<dbReference type="PROSITE" id="PS51456">
    <property type="entry name" value="MYOSIN_MOTOR"/>
    <property type="match status" value="1"/>
</dbReference>
<gene>
    <name evidence="8" type="ORF">PPROV_000136500</name>
</gene>
<keyword evidence="1 6" id="KW-0547">Nucleotide-binding</keyword>
<dbReference type="Pfam" id="PF00063">
    <property type="entry name" value="Myosin_head"/>
    <property type="match status" value="1"/>
</dbReference>
<evidence type="ECO:0000256" key="2">
    <source>
        <dbReference type="ARBA" id="ARBA00022840"/>
    </source>
</evidence>
<keyword evidence="4 6" id="KW-0505">Motor protein</keyword>
<evidence type="ECO:0000256" key="6">
    <source>
        <dbReference type="PROSITE-ProRule" id="PRU00782"/>
    </source>
</evidence>
<dbReference type="InterPro" id="IPR027417">
    <property type="entry name" value="P-loop_NTPase"/>
</dbReference>
<comment type="similarity">
    <text evidence="6">Belongs to the TRAFAC class myosin-kinesin ATPase superfamily. Myosin family.</text>
</comment>
<dbReference type="InterPro" id="IPR036961">
    <property type="entry name" value="Kinesin_motor_dom_sf"/>
</dbReference>
<accession>A0A830HB35</accession>
<keyword evidence="3 6" id="KW-0518">Myosin</keyword>
<dbReference type="GO" id="GO:0005737">
    <property type="term" value="C:cytoplasm"/>
    <property type="evidence" value="ECO:0007669"/>
    <property type="project" value="TreeGrafter"/>
</dbReference>
<dbReference type="GO" id="GO:0016020">
    <property type="term" value="C:membrane"/>
    <property type="evidence" value="ECO:0007669"/>
    <property type="project" value="TreeGrafter"/>
</dbReference>
<name>A0A830HB35_9CHLO</name>
<dbReference type="Proteomes" id="UP000660262">
    <property type="component" value="Unassembled WGS sequence"/>
</dbReference>
<evidence type="ECO:0000313" key="8">
    <source>
        <dbReference type="EMBL" id="GHP02609.1"/>
    </source>
</evidence>
<evidence type="ECO:0000313" key="9">
    <source>
        <dbReference type="Proteomes" id="UP000660262"/>
    </source>
</evidence>
<organism evidence="8 9">
    <name type="scientific">Pycnococcus provasolii</name>
    <dbReference type="NCBI Taxonomy" id="41880"/>
    <lineage>
        <taxon>Eukaryota</taxon>
        <taxon>Viridiplantae</taxon>
        <taxon>Chlorophyta</taxon>
        <taxon>Pseudoscourfieldiophyceae</taxon>
        <taxon>Pseudoscourfieldiales</taxon>
        <taxon>Pycnococcaceae</taxon>
        <taxon>Pycnococcus</taxon>
    </lineage>
</organism>
<dbReference type="GO" id="GO:0000146">
    <property type="term" value="F:microfilament motor activity"/>
    <property type="evidence" value="ECO:0007669"/>
    <property type="project" value="TreeGrafter"/>
</dbReference>
<keyword evidence="2 6" id="KW-0067">ATP-binding</keyword>
<protein>
    <recommendedName>
        <fullName evidence="7">Myosin motor domain-containing protein</fullName>
    </recommendedName>
</protein>
<keyword evidence="9" id="KW-1185">Reference proteome</keyword>
<evidence type="ECO:0000256" key="5">
    <source>
        <dbReference type="ARBA" id="ARBA00023203"/>
    </source>
</evidence>
<dbReference type="GO" id="GO:0016459">
    <property type="term" value="C:myosin complex"/>
    <property type="evidence" value="ECO:0007669"/>
    <property type="project" value="UniProtKB-KW"/>
</dbReference>
<evidence type="ECO:0000256" key="1">
    <source>
        <dbReference type="ARBA" id="ARBA00022741"/>
    </source>
</evidence>
<dbReference type="GO" id="GO:0007015">
    <property type="term" value="P:actin filament organization"/>
    <property type="evidence" value="ECO:0007669"/>
    <property type="project" value="TreeGrafter"/>
</dbReference>
<dbReference type="EMBL" id="BNJQ01000003">
    <property type="protein sequence ID" value="GHP02609.1"/>
    <property type="molecule type" value="Genomic_DNA"/>
</dbReference>
<evidence type="ECO:0000256" key="4">
    <source>
        <dbReference type="ARBA" id="ARBA00023175"/>
    </source>
</evidence>
<reference evidence="8" key="1">
    <citation type="submission" date="2020-10" db="EMBL/GenBank/DDBJ databases">
        <title>Unveiling of a novel bifunctional photoreceptor, Dualchrome1, isolated from a cosmopolitan green alga.</title>
        <authorList>
            <person name="Suzuki S."/>
            <person name="Kawachi M."/>
        </authorList>
    </citation>
    <scope>NUCLEOTIDE SEQUENCE</scope>
    <source>
        <strain evidence="8">NIES 2893</strain>
    </source>
</reference>
<dbReference type="GO" id="GO:0051015">
    <property type="term" value="F:actin filament binding"/>
    <property type="evidence" value="ECO:0007669"/>
    <property type="project" value="TreeGrafter"/>
</dbReference>
<sequence length="260" mass="27274">MAASPLSPIDVRSLRPSTSQLYVYTDKTNGVWLRATLLSVADKAGDALLVRLANAPPTSPGIRVEADKATRASDAAQKGLPDMAQLDILHEAALLENIEARYKRGDIYTACGSLLVSVNPYKNLPLYSDEVITRYIEAGRSDARAVARSFGAGGSSASRHAGTILIGALGGSAPLPPHLFGLAECALSHMARTGGAQMILISGESGAGKTEGTKYLLRYLMSRSIENTDALPAGIASTKTPPQLDSATRIAWKNGGSPLD</sequence>
<dbReference type="PANTHER" id="PTHR13140">
    <property type="entry name" value="MYOSIN"/>
    <property type="match status" value="1"/>
</dbReference>
<comment type="caution">
    <text evidence="6">Lacks conserved residue(s) required for the propagation of feature annotation.</text>
</comment>
<keyword evidence="5 6" id="KW-0009">Actin-binding</keyword>
<dbReference type="SUPFAM" id="SSF52540">
    <property type="entry name" value="P-loop containing nucleoside triphosphate hydrolases"/>
    <property type="match status" value="1"/>
</dbReference>
<proteinExistence type="inferred from homology"/>
<dbReference type="OrthoDB" id="6108017at2759"/>
<comment type="caution">
    <text evidence="8">The sequence shown here is derived from an EMBL/GenBank/DDBJ whole genome shotgun (WGS) entry which is preliminary data.</text>
</comment>
<dbReference type="Gene3D" id="3.40.850.10">
    <property type="entry name" value="Kinesin motor domain"/>
    <property type="match status" value="1"/>
</dbReference>
<dbReference type="GO" id="GO:0005524">
    <property type="term" value="F:ATP binding"/>
    <property type="evidence" value="ECO:0007669"/>
    <property type="project" value="UniProtKB-UniRule"/>
</dbReference>
<feature type="binding site" evidence="6">
    <location>
        <begin position="203"/>
        <end position="210"/>
    </location>
    <ligand>
        <name>ATP</name>
        <dbReference type="ChEBI" id="CHEBI:30616"/>
    </ligand>
</feature>
<dbReference type="InterPro" id="IPR001609">
    <property type="entry name" value="Myosin_head_motor_dom-like"/>
</dbReference>
<evidence type="ECO:0000256" key="3">
    <source>
        <dbReference type="ARBA" id="ARBA00023123"/>
    </source>
</evidence>
<evidence type="ECO:0000259" key="7">
    <source>
        <dbReference type="PROSITE" id="PS51456"/>
    </source>
</evidence>
<dbReference type="AlphaFoldDB" id="A0A830HB35"/>